<feature type="transmembrane region" description="Helical" evidence="5">
    <location>
        <begin position="105"/>
        <end position="126"/>
    </location>
</feature>
<dbReference type="GO" id="GO:0005384">
    <property type="term" value="F:manganese ion transmembrane transporter activity"/>
    <property type="evidence" value="ECO:0007669"/>
    <property type="project" value="TreeGrafter"/>
</dbReference>
<feature type="transmembrane region" description="Helical" evidence="5">
    <location>
        <begin position="333"/>
        <end position="350"/>
    </location>
</feature>
<dbReference type="RefSeq" id="WP_013388880.1">
    <property type="nucleotide sequence ID" value="NC_014633.1"/>
</dbReference>
<dbReference type="HOGENOM" id="CLU_055818_0_0_0"/>
<feature type="transmembrane region" description="Helical" evidence="5">
    <location>
        <begin position="167"/>
        <end position="186"/>
    </location>
</feature>
<evidence type="ECO:0000256" key="1">
    <source>
        <dbReference type="ARBA" id="ARBA00004141"/>
    </source>
</evidence>
<dbReference type="GO" id="GO:0034755">
    <property type="term" value="P:iron ion transmembrane transport"/>
    <property type="evidence" value="ECO:0007669"/>
    <property type="project" value="TreeGrafter"/>
</dbReference>
<evidence type="ECO:0000313" key="7">
    <source>
        <dbReference type="Proteomes" id="UP000006875"/>
    </source>
</evidence>
<geneLocation type="plasmid" evidence="6 7">
    <name>pILYOP01</name>
</geneLocation>
<keyword evidence="3 5" id="KW-1133">Transmembrane helix</keyword>
<reference evidence="6 7" key="1">
    <citation type="journal article" date="2010" name="Stand. Genomic Sci.">
        <title>Complete genome sequence of Ilyobacter polytropus type strain (CuHbu1).</title>
        <authorList>
            <person name="Sikorski J."/>
            <person name="Chertkov O."/>
            <person name="Lapidus A."/>
            <person name="Nolan M."/>
            <person name="Lucas S."/>
            <person name="Del Rio T.G."/>
            <person name="Tice H."/>
            <person name="Cheng J.F."/>
            <person name="Tapia R."/>
            <person name="Han C."/>
            <person name="Goodwin L."/>
            <person name="Pitluck S."/>
            <person name="Liolios K."/>
            <person name="Ivanova N."/>
            <person name="Mavromatis K."/>
            <person name="Mikhailova N."/>
            <person name="Pati A."/>
            <person name="Chen A."/>
            <person name="Palaniappan K."/>
            <person name="Land M."/>
            <person name="Hauser L."/>
            <person name="Chang Y.J."/>
            <person name="Jeffries C.D."/>
            <person name="Brambilla E."/>
            <person name="Yasawong M."/>
            <person name="Rohde M."/>
            <person name="Pukall R."/>
            <person name="Spring S."/>
            <person name="Goker M."/>
            <person name="Woyke T."/>
            <person name="Bristow J."/>
            <person name="Eisen J.A."/>
            <person name="Markowitz V."/>
            <person name="Hugenholtz P."/>
            <person name="Kyrpides N.C."/>
            <person name="Klenk H.P."/>
        </authorList>
    </citation>
    <scope>NUCLEOTIDE SEQUENCE [LARGE SCALE GENOMIC DNA]</scope>
    <source>
        <strain evidence="7">ATCC 51220 / DSM 2926 / LMG 16218 / CuHBu1</strain>
        <plasmid evidence="7">pILYOP01</plasmid>
    </source>
</reference>
<keyword evidence="2 5" id="KW-0812">Transmembrane</keyword>
<accession>E3HDN5</accession>
<name>E3HDN5_ILYPC</name>
<feature type="transmembrane region" description="Helical" evidence="5">
    <location>
        <begin position="297"/>
        <end position="321"/>
    </location>
</feature>
<keyword evidence="4 5" id="KW-0472">Membrane</keyword>
<comment type="subcellular location">
    <subcellularLocation>
        <location evidence="1">Membrane</location>
        <topology evidence="1">Multi-pass membrane protein</topology>
    </subcellularLocation>
</comment>
<gene>
    <name evidence="6" type="ordered locus">Ilyop_2462</name>
</gene>
<dbReference type="KEGG" id="ipo:Ilyop_2462"/>
<evidence type="ECO:0000256" key="5">
    <source>
        <dbReference type="SAM" id="Phobius"/>
    </source>
</evidence>
<dbReference type="Pfam" id="PF01566">
    <property type="entry name" value="Nramp"/>
    <property type="match status" value="1"/>
</dbReference>
<proteinExistence type="predicted"/>
<feature type="transmembrane region" description="Helical" evidence="5">
    <location>
        <begin position="132"/>
        <end position="155"/>
    </location>
</feature>
<dbReference type="Proteomes" id="UP000006875">
    <property type="component" value="Plasmid pILYOP01"/>
</dbReference>
<sequence>MISTVRKKISLATQGKIQNSISELKKLKKSQGTPVGAAFLMAASAVGPGFLIQTSFFTSRYKADFIFAIILSTVVALIVQMNLWRIIGVSGMRGQDIANRVAPGLGYLVALLISLGGLAFNIGNIAGAALGFNILTGIDPSIGAVISGGMCSIIFISKDAGAAMEKFTKILAIILVTLVGYVLFTVNPPASVILHKNLNPENFRNLIFPMMTIIGGTIGGYISFSGGHRLIETGLSGENNLKKIDGSACIGVLLSTFIKLMLFFAVLGLITKGVNFHSINPEASSLRHASGIFGYKIFGIIILLASITSIVGSAYTSVSFIKTLFPVVEKNEKFSMIFFTAFSALVMALMGNPVVLLLIAGTFNGIILPVVLAIILLASKNKTVIGKNYKHSEILTLLGFIVVMILWLGGMESLDKIIAYLL</sequence>
<dbReference type="PANTHER" id="PTHR11706:SF2">
    <property type="entry name" value="TRANSPORTER PROTEIN"/>
    <property type="match status" value="1"/>
</dbReference>
<evidence type="ECO:0000313" key="6">
    <source>
        <dbReference type="EMBL" id="ADO84221.1"/>
    </source>
</evidence>
<dbReference type="EMBL" id="CP002282">
    <property type="protein sequence ID" value="ADO84221.1"/>
    <property type="molecule type" value="Genomic_DNA"/>
</dbReference>
<keyword evidence="6" id="KW-0614">Plasmid</keyword>
<feature type="transmembrane region" description="Helical" evidence="5">
    <location>
        <begin position="248"/>
        <end position="270"/>
    </location>
</feature>
<feature type="transmembrane region" description="Helical" evidence="5">
    <location>
        <begin position="206"/>
        <end position="227"/>
    </location>
</feature>
<dbReference type="InterPro" id="IPR001046">
    <property type="entry name" value="NRAMP_fam"/>
</dbReference>
<keyword evidence="7" id="KW-1185">Reference proteome</keyword>
<evidence type="ECO:0000256" key="2">
    <source>
        <dbReference type="ARBA" id="ARBA00022692"/>
    </source>
</evidence>
<dbReference type="GO" id="GO:0005886">
    <property type="term" value="C:plasma membrane"/>
    <property type="evidence" value="ECO:0007669"/>
    <property type="project" value="TreeGrafter"/>
</dbReference>
<dbReference type="AlphaFoldDB" id="E3HDN5"/>
<evidence type="ECO:0000256" key="3">
    <source>
        <dbReference type="ARBA" id="ARBA00022989"/>
    </source>
</evidence>
<protein>
    <submittedName>
        <fullName evidence="6">Transporter</fullName>
    </submittedName>
</protein>
<dbReference type="GO" id="GO:0015086">
    <property type="term" value="F:cadmium ion transmembrane transporter activity"/>
    <property type="evidence" value="ECO:0007669"/>
    <property type="project" value="TreeGrafter"/>
</dbReference>
<feature type="transmembrane region" description="Helical" evidence="5">
    <location>
        <begin position="391"/>
        <end position="410"/>
    </location>
</feature>
<organism evidence="6 7">
    <name type="scientific">Ilyobacter polytropus (strain ATCC 51220 / DSM 2926 / LMG 16218 / CuHBu1)</name>
    <dbReference type="NCBI Taxonomy" id="572544"/>
    <lineage>
        <taxon>Bacteria</taxon>
        <taxon>Fusobacteriati</taxon>
        <taxon>Fusobacteriota</taxon>
        <taxon>Fusobacteriia</taxon>
        <taxon>Fusobacteriales</taxon>
        <taxon>Fusobacteriaceae</taxon>
        <taxon>Ilyobacter</taxon>
    </lineage>
</organism>
<dbReference type="OrthoDB" id="141480at2"/>
<feature type="transmembrane region" description="Helical" evidence="5">
    <location>
        <begin position="35"/>
        <end position="53"/>
    </location>
</feature>
<feature type="transmembrane region" description="Helical" evidence="5">
    <location>
        <begin position="356"/>
        <end position="379"/>
    </location>
</feature>
<evidence type="ECO:0000256" key="4">
    <source>
        <dbReference type="ARBA" id="ARBA00023136"/>
    </source>
</evidence>
<dbReference type="PANTHER" id="PTHR11706">
    <property type="entry name" value="SOLUTE CARRIER PROTEIN FAMILY 11 MEMBER"/>
    <property type="match status" value="1"/>
</dbReference>
<feature type="transmembrane region" description="Helical" evidence="5">
    <location>
        <begin position="65"/>
        <end position="84"/>
    </location>
</feature>